<proteinExistence type="predicted"/>
<organism evidence="1 2">
    <name type="scientific">Corynebacterium casei UCMA 3821</name>
    <dbReference type="NCBI Taxonomy" id="1110505"/>
    <lineage>
        <taxon>Bacteria</taxon>
        <taxon>Bacillati</taxon>
        <taxon>Actinomycetota</taxon>
        <taxon>Actinomycetes</taxon>
        <taxon>Mycobacteriales</taxon>
        <taxon>Corynebacteriaceae</taxon>
        <taxon>Corynebacterium</taxon>
    </lineage>
</organism>
<sequence>MLQSQADNVVARKAHFKNDSPEEIQVSLDAALLHVPF</sequence>
<dbReference type="EMBL" id="CAFW01000021">
    <property type="protein sequence ID" value="CCE54352.1"/>
    <property type="molecule type" value="Genomic_DNA"/>
</dbReference>
<name>G7HVY7_9CORY</name>
<dbReference type="Proteomes" id="UP000004840">
    <property type="component" value="Unassembled WGS sequence"/>
</dbReference>
<accession>G7HVY7</accession>
<protein>
    <submittedName>
        <fullName evidence="1">Uncharacterized protein</fullName>
    </submittedName>
</protein>
<dbReference type="AlphaFoldDB" id="G7HVY7"/>
<gene>
    <name evidence="1" type="ORF">CCAS_03755</name>
</gene>
<reference evidence="1 2" key="1">
    <citation type="journal article" date="2012" name="J. Bacteriol.">
        <title>Genome Sequence of Corynebacterium casei UCMA 3821, Isolated from a Smear-Ripened Cheese.</title>
        <authorList>
            <person name="Monnet C."/>
            <person name="Loux V."/>
            <person name="Bento P."/>
            <person name="Gibrat J.F."/>
            <person name="Straub C."/>
            <person name="Bonnarme P."/>
            <person name="Landaud S."/>
            <person name="Irlinger F."/>
        </authorList>
    </citation>
    <scope>NUCLEOTIDE SEQUENCE [LARGE SCALE GENOMIC DNA]</scope>
    <source>
        <strain evidence="1 2">UCMA 3821</strain>
    </source>
</reference>
<evidence type="ECO:0000313" key="2">
    <source>
        <dbReference type="Proteomes" id="UP000004840"/>
    </source>
</evidence>
<comment type="caution">
    <text evidence="1">The sequence shown here is derived from an EMBL/GenBank/DDBJ whole genome shotgun (WGS) entry which is preliminary data.</text>
</comment>
<evidence type="ECO:0000313" key="1">
    <source>
        <dbReference type="EMBL" id="CCE54352.1"/>
    </source>
</evidence>